<proteinExistence type="inferred from homology"/>
<comment type="similarity">
    <text evidence="1 4">Belongs to the protein disulfide isomerase family.</text>
</comment>
<protein>
    <submittedName>
        <fullName evidence="7">Thioredoxin-related protein</fullName>
    </submittedName>
</protein>
<dbReference type="GO" id="GO:0005783">
    <property type="term" value="C:endoplasmic reticulum"/>
    <property type="evidence" value="ECO:0007669"/>
    <property type="project" value="TreeGrafter"/>
</dbReference>
<reference evidence="7 8" key="1">
    <citation type="submission" date="2016-05" db="EMBL/GenBank/DDBJ databases">
        <title>Nuclear genome of Blastocystis sp. subtype 1 NandII.</title>
        <authorList>
            <person name="Gentekaki E."/>
            <person name="Curtis B."/>
            <person name="Stairs C."/>
            <person name="Eme L."/>
            <person name="Herman E."/>
            <person name="Klimes V."/>
            <person name="Arias M.C."/>
            <person name="Elias M."/>
            <person name="Hilliou F."/>
            <person name="Klute M."/>
            <person name="Malik S.-B."/>
            <person name="Pightling A."/>
            <person name="Rachubinski R."/>
            <person name="Salas D."/>
            <person name="Schlacht A."/>
            <person name="Suga H."/>
            <person name="Archibald J."/>
            <person name="Ball S.G."/>
            <person name="Clark G."/>
            <person name="Dacks J."/>
            <person name="Van Der Giezen M."/>
            <person name="Tsaousis A."/>
            <person name="Roger A."/>
        </authorList>
    </citation>
    <scope>NUCLEOTIDE SEQUENCE [LARGE SCALE GENOMIC DNA]</scope>
    <source>
        <strain evidence="8">ATCC 50177 / NandII</strain>
    </source>
</reference>
<feature type="domain" description="Thioredoxin" evidence="6">
    <location>
        <begin position="2"/>
        <end position="125"/>
    </location>
</feature>
<keyword evidence="8" id="KW-1185">Reference proteome</keyword>
<comment type="caution">
    <text evidence="7">The sequence shown here is derived from an EMBL/GenBank/DDBJ whole genome shotgun (WGS) entry which is preliminary data.</text>
</comment>
<dbReference type="SUPFAM" id="SSF52833">
    <property type="entry name" value="Thioredoxin-like"/>
    <property type="match status" value="1"/>
</dbReference>
<evidence type="ECO:0000313" key="8">
    <source>
        <dbReference type="Proteomes" id="UP000078348"/>
    </source>
</evidence>
<evidence type="ECO:0000256" key="2">
    <source>
        <dbReference type="ARBA" id="ARBA00022729"/>
    </source>
</evidence>
<dbReference type="PROSITE" id="PS00194">
    <property type="entry name" value="THIOREDOXIN_1"/>
    <property type="match status" value="1"/>
</dbReference>
<dbReference type="InterPro" id="IPR013766">
    <property type="entry name" value="Thioredoxin_domain"/>
</dbReference>
<name>A0A196SKN1_BLAHN</name>
<dbReference type="AlphaFoldDB" id="A0A196SKN1"/>
<evidence type="ECO:0000256" key="4">
    <source>
        <dbReference type="RuleBase" id="RU004208"/>
    </source>
</evidence>
<dbReference type="PRINTS" id="PR00421">
    <property type="entry name" value="THIOREDOXIN"/>
</dbReference>
<dbReference type="PANTHER" id="PTHR45672">
    <property type="entry name" value="PROTEIN DISULFIDE-ISOMERASE C17H9.14C-RELATED"/>
    <property type="match status" value="1"/>
</dbReference>
<dbReference type="InterPro" id="IPR051063">
    <property type="entry name" value="PDI"/>
</dbReference>
<evidence type="ECO:0000256" key="3">
    <source>
        <dbReference type="ARBA" id="ARBA00022737"/>
    </source>
</evidence>
<dbReference type="InterPro" id="IPR017937">
    <property type="entry name" value="Thioredoxin_CS"/>
</dbReference>
<keyword evidence="3" id="KW-0677">Repeat</keyword>
<sequence>MKAFLAALLVFCLATAELKELNDDNFETLTQMTTGSTTGPWFIMFFAPWCGHCKKLAPTWENLADEVDGEVNIAKVDATANNALSKMYSIEGFPTLIFFKDGKYVKYEGGRSLEDLKAFVLEGFKDQEMTPCPRFPSFFEKKVEEYSQLAGRYLTTNPFTSCFVLMGSGAAVGVLITLIYHCCCRRNVVEYEVTEEKKNN</sequence>
<dbReference type="Gene3D" id="3.40.30.10">
    <property type="entry name" value="Glutaredoxin"/>
    <property type="match status" value="1"/>
</dbReference>
<dbReference type="GO" id="GO:0003756">
    <property type="term" value="F:protein disulfide isomerase activity"/>
    <property type="evidence" value="ECO:0007669"/>
    <property type="project" value="InterPro"/>
</dbReference>
<gene>
    <name evidence="7" type="ORF">AV274_0627</name>
</gene>
<organism evidence="7 8">
    <name type="scientific">Blastocystis sp. subtype 1 (strain ATCC 50177 / NandII)</name>
    <dbReference type="NCBI Taxonomy" id="478820"/>
    <lineage>
        <taxon>Eukaryota</taxon>
        <taxon>Sar</taxon>
        <taxon>Stramenopiles</taxon>
        <taxon>Bigyra</taxon>
        <taxon>Opalozoa</taxon>
        <taxon>Opalinata</taxon>
        <taxon>Blastocystidae</taxon>
        <taxon>Blastocystis</taxon>
    </lineage>
</organism>
<accession>A0A196SKN1</accession>
<feature type="signal peptide" evidence="5">
    <location>
        <begin position="1"/>
        <end position="18"/>
    </location>
</feature>
<dbReference type="OrthoDB" id="427280at2759"/>
<dbReference type="GO" id="GO:0006457">
    <property type="term" value="P:protein folding"/>
    <property type="evidence" value="ECO:0007669"/>
    <property type="project" value="TreeGrafter"/>
</dbReference>
<evidence type="ECO:0000256" key="5">
    <source>
        <dbReference type="SAM" id="SignalP"/>
    </source>
</evidence>
<dbReference type="InterPro" id="IPR036249">
    <property type="entry name" value="Thioredoxin-like_sf"/>
</dbReference>
<dbReference type="PANTHER" id="PTHR45672:SF3">
    <property type="entry name" value="THIOREDOXIN DOMAIN-CONTAINING PROTEIN 5"/>
    <property type="match status" value="1"/>
</dbReference>
<dbReference type="PROSITE" id="PS51352">
    <property type="entry name" value="THIOREDOXIN_2"/>
    <property type="match status" value="1"/>
</dbReference>
<feature type="chain" id="PRO_5008274681" evidence="5">
    <location>
        <begin position="19"/>
        <end position="200"/>
    </location>
</feature>
<evidence type="ECO:0000313" key="7">
    <source>
        <dbReference type="EMBL" id="OAO17603.1"/>
    </source>
</evidence>
<keyword evidence="2 5" id="KW-0732">Signal</keyword>
<dbReference type="Proteomes" id="UP000078348">
    <property type="component" value="Unassembled WGS sequence"/>
</dbReference>
<dbReference type="InterPro" id="IPR005788">
    <property type="entry name" value="PDI_thioredoxin-like_dom"/>
</dbReference>
<dbReference type="Pfam" id="PF00085">
    <property type="entry name" value="Thioredoxin"/>
    <property type="match status" value="1"/>
</dbReference>
<evidence type="ECO:0000256" key="1">
    <source>
        <dbReference type="ARBA" id="ARBA00006347"/>
    </source>
</evidence>
<evidence type="ECO:0000259" key="6">
    <source>
        <dbReference type="PROSITE" id="PS51352"/>
    </source>
</evidence>
<dbReference type="CDD" id="cd02961">
    <property type="entry name" value="PDI_a_family"/>
    <property type="match status" value="1"/>
</dbReference>
<dbReference type="NCBIfam" id="TIGR01126">
    <property type="entry name" value="pdi_dom"/>
    <property type="match status" value="1"/>
</dbReference>
<dbReference type="EMBL" id="LXWW01000023">
    <property type="protein sequence ID" value="OAO17603.1"/>
    <property type="molecule type" value="Genomic_DNA"/>
</dbReference>
<dbReference type="STRING" id="478820.A0A196SKN1"/>